<gene>
    <name evidence="1" type="ORF">E1163_15625</name>
</gene>
<organism evidence="1 2">
    <name type="scientific">Fulvivirga kasyanovii</name>
    <dbReference type="NCBI Taxonomy" id="396812"/>
    <lineage>
        <taxon>Bacteria</taxon>
        <taxon>Pseudomonadati</taxon>
        <taxon>Bacteroidota</taxon>
        <taxon>Cytophagia</taxon>
        <taxon>Cytophagales</taxon>
        <taxon>Fulvivirgaceae</taxon>
        <taxon>Fulvivirga</taxon>
    </lineage>
</organism>
<protein>
    <submittedName>
        <fullName evidence="1">Winged helix-turn-helix domain-containing protein</fullName>
    </submittedName>
</protein>
<dbReference type="EMBL" id="SMLW01000578">
    <property type="protein sequence ID" value="MTI26387.1"/>
    <property type="molecule type" value="Genomic_DNA"/>
</dbReference>
<reference evidence="1 2" key="1">
    <citation type="submission" date="2019-02" db="EMBL/GenBank/DDBJ databases">
        <authorList>
            <person name="Goldberg S.R."/>
            <person name="Haltli B.A."/>
            <person name="Correa H."/>
            <person name="Russell K.G."/>
        </authorList>
    </citation>
    <scope>NUCLEOTIDE SEQUENCE [LARGE SCALE GENOMIC DNA]</scope>
    <source>
        <strain evidence="1 2">JCM 16186</strain>
    </source>
</reference>
<dbReference type="PANTHER" id="PTHR30528">
    <property type="entry name" value="CYTOPLASMIC PROTEIN"/>
    <property type="match status" value="1"/>
</dbReference>
<dbReference type="InterPro" id="IPR009351">
    <property type="entry name" value="AlkZ-like"/>
</dbReference>
<proteinExistence type="predicted"/>
<comment type="caution">
    <text evidence="1">The sequence shown here is derived from an EMBL/GenBank/DDBJ whole genome shotgun (WGS) entry which is preliminary data.</text>
</comment>
<accession>A0ABW9RQE1</accession>
<dbReference type="PANTHER" id="PTHR30528:SF0">
    <property type="entry name" value="CYTOPLASMIC PROTEIN"/>
    <property type="match status" value="1"/>
</dbReference>
<dbReference type="Proteomes" id="UP000798808">
    <property type="component" value="Unassembled WGS sequence"/>
</dbReference>
<dbReference type="Pfam" id="PF06224">
    <property type="entry name" value="AlkZ-like"/>
    <property type="match status" value="1"/>
</dbReference>
<evidence type="ECO:0000313" key="1">
    <source>
        <dbReference type="EMBL" id="MTI26387.1"/>
    </source>
</evidence>
<dbReference type="RefSeq" id="WP_155173398.1">
    <property type="nucleotide sequence ID" value="NZ_BAAAFL010000012.1"/>
</dbReference>
<sequence length="392" mass="45601">MKPVKTITKAEARNLVIDAQLFPHNGISSLDVIRKLGYVQIDTLAVAERSHHHIFHTRNTAYQQGELMQMVREKQVFEYWSHAASFLPMEDYRYSLIKKQEYAQGKSHWFRQNKKMTSYVLDRIKAEGPLQSKDFKDPNHTSGAWYNWKPAKVALEQLFMEGRLMVAERINFQKVYDLAERVLPADLDTSMPSKQEFHEFLIKRTLSAQGIASLPEITYLRKGLKTHIEKALTKMIRKGIVQSVSVEGINQTYFTLTDLPEHKTNDTAHILSPFDNLIIQRKRTLELFDFDYQLECYVPEKKRKFGYYCLPILYHDQLVGKFDPKADRATGVFTVKSFWFENGFEPDERFIDAFSQSLARFVGFCGCKKLKILKARNNPVLKEIQQSVNGLL</sequence>
<evidence type="ECO:0000313" key="2">
    <source>
        <dbReference type="Proteomes" id="UP000798808"/>
    </source>
</evidence>
<keyword evidence="2" id="KW-1185">Reference proteome</keyword>
<name>A0ABW9RQE1_9BACT</name>